<dbReference type="AlphaFoldDB" id="A0A512ITZ0"/>
<protein>
    <submittedName>
        <fullName evidence="1">Uncharacterized protein</fullName>
    </submittedName>
</protein>
<name>A0A512ITZ0_9HYPH</name>
<keyword evidence="2" id="KW-1185">Reference proteome</keyword>
<comment type="caution">
    <text evidence="1">The sequence shown here is derived from an EMBL/GenBank/DDBJ whole genome shotgun (WGS) entry which is preliminary data.</text>
</comment>
<evidence type="ECO:0000313" key="2">
    <source>
        <dbReference type="Proteomes" id="UP000321258"/>
    </source>
</evidence>
<proteinExistence type="predicted"/>
<gene>
    <name evidence="1" type="ORF">MHA02_35600</name>
</gene>
<reference evidence="1 2" key="1">
    <citation type="submission" date="2019-07" db="EMBL/GenBank/DDBJ databases">
        <title>Whole genome shotgun sequence of Methylobacterium haplocladii NBRC 107714.</title>
        <authorList>
            <person name="Hosoyama A."/>
            <person name="Uohara A."/>
            <person name="Ohji S."/>
            <person name="Ichikawa N."/>
        </authorList>
    </citation>
    <scope>NUCLEOTIDE SEQUENCE [LARGE SCALE GENOMIC DNA]</scope>
    <source>
        <strain evidence="1 2">NBRC 107714</strain>
    </source>
</reference>
<dbReference type="EMBL" id="BJZT01000039">
    <property type="protein sequence ID" value="GEP01173.1"/>
    <property type="molecule type" value="Genomic_DNA"/>
</dbReference>
<dbReference type="Proteomes" id="UP000321258">
    <property type="component" value="Unassembled WGS sequence"/>
</dbReference>
<sequence length="99" mass="10836">MIDMPTLEGDRAVDALLRQITWSRFVGDDGVAVPYRDDPASAAVVIELRQAGERLNASGGLDALDEAILRITEMNSAYSDQRSNLLEALWSSVGRDEEV</sequence>
<dbReference type="RefSeq" id="WP_210245087.1">
    <property type="nucleotide sequence ID" value="NZ_BJZT01000039.1"/>
</dbReference>
<accession>A0A512ITZ0</accession>
<evidence type="ECO:0000313" key="1">
    <source>
        <dbReference type="EMBL" id="GEP01173.1"/>
    </source>
</evidence>
<organism evidence="1 2">
    <name type="scientific">Methylobacterium haplocladii</name>
    <dbReference type="NCBI Taxonomy" id="1176176"/>
    <lineage>
        <taxon>Bacteria</taxon>
        <taxon>Pseudomonadati</taxon>
        <taxon>Pseudomonadota</taxon>
        <taxon>Alphaproteobacteria</taxon>
        <taxon>Hyphomicrobiales</taxon>
        <taxon>Methylobacteriaceae</taxon>
        <taxon>Methylobacterium</taxon>
    </lineage>
</organism>